<reference evidence="4 5" key="1">
    <citation type="submission" date="2020-08" db="EMBL/GenBank/DDBJ databases">
        <title>Genomic Encyclopedia of Type Strains, Phase IV (KMG-IV): sequencing the most valuable type-strain genomes for metagenomic binning, comparative biology and taxonomic classification.</title>
        <authorList>
            <person name="Goeker M."/>
        </authorList>
    </citation>
    <scope>NUCLEOTIDE SEQUENCE [LARGE SCALE GENOMIC DNA]</scope>
    <source>
        <strain evidence="4 5">DSM 102189</strain>
    </source>
</reference>
<evidence type="ECO:0000256" key="2">
    <source>
        <dbReference type="ARBA" id="ARBA00023002"/>
    </source>
</evidence>
<keyword evidence="2 4" id="KW-0560">Oxidoreductase</keyword>
<name>A0A841LA65_9SPHN</name>
<protein>
    <submittedName>
        <fullName evidence="4">3-oxoacyl-[acyl-carrier protein] reductase</fullName>
        <ecNumber evidence="4">1.1.1.100</ecNumber>
    </submittedName>
</protein>
<dbReference type="PRINTS" id="PR00080">
    <property type="entry name" value="SDRFAMILY"/>
</dbReference>
<evidence type="ECO:0000313" key="5">
    <source>
        <dbReference type="Proteomes" id="UP000538147"/>
    </source>
</evidence>
<evidence type="ECO:0000259" key="3">
    <source>
        <dbReference type="SMART" id="SM00822"/>
    </source>
</evidence>
<proteinExistence type="inferred from homology"/>
<dbReference type="InterPro" id="IPR002347">
    <property type="entry name" value="SDR_fam"/>
</dbReference>
<dbReference type="RefSeq" id="WP_243453540.1">
    <property type="nucleotide sequence ID" value="NZ_BMOX01000105.1"/>
</dbReference>
<dbReference type="PANTHER" id="PTHR48107">
    <property type="entry name" value="NADPH-DEPENDENT ALDEHYDE REDUCTASE-LIKE PROTEIN, CHLOROPLASTIC-RELATED"/>
    <property type="match status" value="1"/>
</dbReference>
<dbReference type="PANTHER" id="PTHR48107:SF7">
    <property type="entry name" value="RE15974P"/>
    <property type="match status" value="1"/>
</dbReference>
<dbReference type="EMBL" id="JACIIV010000049">
    <property type="protein sequence ID" value="MBB6229424.1"/>
    <property type="molecule type" value="Genomic_DNA"/>
</dbReference>
<feature type="domain" description="Ketoreductase" evidence="3">
    <location>
        <begin position="36"/>
        <end position="218"/>
    </location>
</feature>
<dbReference type="SMART" id="SM00822">
    <property type="entry name" value="PKS_KR"/>
    <property type="match status" value="1"/>
</dbReference>
<comment type="caution">
    <text evidence="4">The sequence shown here is derived from an EMBL/GenBank/DDBJ whole genome shotgun (WGS) entry which is preliminary data.</text>
</comment>
<sequence length="273" mass="28853">MFDFCHLLLSVRTMQTRLTKQRHHTRSDHMIKVLNKVALVTAASRGIGRAVAERLARDGFAVVVNYASNKTKAEEVIAAIEAQGRPAVAVQGSVADKADVARMYDTAIERFGKVDIVVNVAGASTFKPTTELTDSDFDAMFSVNARGAMYMLAEAARRVSDGGRIVQFSTGGTAMAVPAGGLYAASKAAGEHLAFALAKELGPRGITVNVVSPGVTDTDGLIMPREAVDGLIAQTPLGRLGQPNDIADVVSLLASDDARWMTGQNLRPTGGIL</sequence>
<dbReference type="EC" id="1.1.1.100" evidence="4"/>
<dbReference type="InterPro" id="IPR057326">
    <property type="entry name" value="KR_dom"/>
</dbReference>
<keyword evidence="5" id="KW-1185">Reference proteome</keyword>
<dbReference type="GO" id="GO:0004316">
    <property type="term" value="F:3-oxoacyl-[acyl-carrier-protein] reductase (NADPH) activity"/>
    <property type="evidence" value="ECO:0007669"/>
    <property type="project" value="UniProtKB-EC"/>
</dbReference>
<dbReference type="AlphaFoldDB" id="A0A841LA65"/>
<accession>A0A841LA65</accession>
<dbReference type="Gene3D" id="3.40.50.720">
    <property type="entry name" value="NAD(P)-binding Rossmann-like Domain"/>
    <property type="match status" value="1"/>
</dbReference>
<dbReference type="SUPFAM" id="SSF51735">
    <property type="entry name" value="NAD(P)-binding Rossmann-fold domains"/>
    <property type="match status" value="1"/>
</dbReference>
<dbReference type="PRINTS" id="PR00081">
    <property type="entry name" value="GDHRDH"/>
</dbReference>
<comment type="similarity">
    <text evidence="1">Belongs to the short-chain dehydrogenases/reductases (SDR) family.</text>
</comment>
<organism evidence="4 5">
    <name type="scientific">Polymorphobacter multimanifer</name>
    <dbReference type="NCBI Taxonomy" id="1070431"/>
    <lineage>
        <taxon>Bacteria</taxon>
        <taxon>Pseudomonadati</taxon>
        <taxon>Pseudomonadota</taxon>
        <taxon>Alphaproteobacteria</taxon>
        <taxon>Sphingomonadales</taxon>
        <taxon>Sphingosinicellaceae</taxon>
        <taxon>Polymorphobacter</taxon>
    </lineage>
</organism>
<evidence type="ECO:0000256" key="1">
    <source>
        <dbReference type="ARBA" id="ARBA00006484"/>
    </source>
</evidence>
<evidence type="ECO:0000313" key="4">
    <source>
        <dbReference type="EMBL" id="MBB6229424.1"/>
    </source>
</evidence>
<dbReference type="InterPro" id="IPR036291">
    <property type="entry name" value="NAD(P)-bd_dom_sf"/>
</dbReference>
<dbReference type="Proteomes" id="UP000538147">
    <property type="component" value="Unassembled WGS sequence"/>
</dbReference>
<dbReference type="Pfam" id="PF13561">
    <property type="entry name" value="adh_short_C2"/>
    <property type="match status" value="1"/>
</dbReference>
<gene>
    <name evidence="4" type="ORF">FHS79_003626</name>
</gene>
<dbReference type="FunFam" id="3.40.50.720:FF:000084">
    <property type="entry name" value="Short-chain dehydrogenase reductase"/>
    <property type="match status" value="1"/>
</dbReference>